<reference evidence="2" key="1">
    <citation type="submission" date="2014-05" db="EMBL/GenBank/DDBJ databases">
        <authorList>
            <person name="Chronopoulou M."/>
        </authorList>
    </citation>
    <scope>NUCLEOTIDE SEQUENCE</scope>
    <source>
        <tissue evidence="2">Whole organism</tissue>
    </source>
</reference>
<evidence type="ECO:0000256" key="1">
    <source>
        <dbReference type="SAM" id="Phobius"/>
    </source>
</evidence>
<evidence type="ECO:0000313" key="2">
    <source>
        <dbReference type="EMBL" id="CDW50589.1"/>
    </source>
</evidence>
<protein>
    <submittedName>
        <fullName evidence="2">Uncharacterized protein</fullName>
    </submittedName>
</protein>
<dbReference type="EMBL" id="HACA01033228">
    <property type="protein sequence ID" value="CDW50589.1"/>
    <property type="molecule type" value="Transcribed_RNA"/>
</dbReference>
<organism evidence="2">
    <name type="scientific">Lepeophtheirus salmonis</name>
    <name type="common">Salmon louse</name>
    <name type="synonym">Caligus salmonis</name>
    <dbReference type="NCBI Taxonomy" id="72036"/>
    <lineage>
        <taxon>Eukaryota</taxon>
        <taxon>Metazoa</taxon>
        <taxon>Ecdysozoa</taxon>
        <taxon>Arthropoda</taxon>
        <taxon>Crustacea</taxon>
        <taxon>Multicrustacea</taxon>
        <taxon>Hexanauplia</taxon>
        <taxon>Copepoda</taxon>
        <taxon>Siphonostomatoida</taxon>
        <taxon>Caligidae</taxon>
        <taxon>Lepeophtheirus</taxon>
    </lineage>
</organism>
<dbReference type="AlphaFoldDB" id="A0A0K2VJF6"/>
<keyword evidence="1" id="KW-1133">Transmembrane helix</keyword>
<accession>A0A0K2VJF6</accession>
<keyword evidence="1" id="KW-0472">Membrane</keyword>
<proteinExistence type="predicted"/>
<name>A0A0K2VJF6_LEPSM</name>
<feature type="transmembrane region" description="Helical" evidence="1">
    <location>
        <begin position="34"/>
        <end position="54"/>
    </location>
</feature>
<sequence length="57" mass="6657">MSFRCPVKKTIIILIDMFLFLKSIHFKLDSSKSILLVDMLCVYPFLFPSLPYVLMSL</sequence>
<keyword evidence="1" id="KW-0812">Transmembrane</keyword>